<evidence type="ECO:0000313" key="3">
    <source>
        <dbReference type="Proteomes" id="UP001528040"/>
    </source>
</evidence>
<evidence type="ECO:0000256" key="1">
    <source>
        <dbReference type="SAM" id="MobiDB-lite"/>
    </source>
</evidence>
<proteinExistence type="predicted"/>
<dbReference type="Proteomes" id="UP001528040">
    <property type="component" value="Unassembled WGS sequence"/>
</dbReference>
<comment type="caution">
    <text evidence="2">The sequence shown here is derived from an EMBL/GenBank/DDBJ whole genome shotgun (WGS) entry which is preliminary data.</text>
</comment>
<gene>
    <name evidence="2" type="ORF">O2N63_10115</name>
</gene>
<evidence type="ECO:0000313" key="2">
    <source>
        <dbReference type="EMBL" id="MDA5094439.1"/>
    </source>
</evidence>
<feature type="region of interest" description="Disordered" evidence="1">
    <location>
        <begin position="82"/>
        <end position="128"/>
    </location>
</feature>
<dbReference type="EMBL" id="JAQIIO010000004">
    <property type="protein sequence ID" value="MDA5094439.1"/>
    <property type="molecule type" value="Genomic_DNA"/>
</dbReference>
<accession>A0ABT4W1Q1</accession>
<reference evidence="2 3" key="1">
    <citation type="submission" date="2023-01" db="EMBL/GenBank/DDBJ databases">
        <authorList>
            <person name="Yoon J.-W."/>
        </authorList>
    </citation>
    <scope>NUCLEOTIDE SEQUENCE [LARGE SCALE GENOMIC DNA]</scope>
    <source>
        <strain evidence="2 3">KMU-50</strain>
    </source>
</reference>
<organism evidence="2 3">
    <name type="scientific">Aliiroseovarius salicola</name>
    <dbReference type="NCBI Taxonomy" id="3009082"/>
    <lineage>
        <taxon>Bacteria</taxon>
        <taxon>Pseudomonadati</taxon>
        <taxon>Pseudomonadota</taxon>
        <taxon>Alphaproteobacteria</taxon>
        <taxon>Rhodobacterales</taxon>
        <taxon>Paracoccaceae</taxon>
        <taxon>Aliiroseovarius</taxon>
    </lineage>
</organism>
<name>A0ABT4W1Q1_9RHOB</name>
<keyword evidence="3" id="KW-1185">Reference proteome</keyword>
<dbReference type="RefSeq" id="WP_271054136.1">
    <property type="nucleotide sequence ID" value="NZ_JAQIIO010000004.1"/>
</dbReference>
<feature type="compositionally biased region" description="Basic and acidic residues" evidence="1">
    <location>
        <begin position="111"/>
        <end position="128"/>
    </location>
</feature>
<sequence length="128" mass="14216">MYEYRVIPAPTKGQKAKGVKSAEDRFAYAMSEILNQMAADGWDYQRAETLPSEERKGLTGKTTTFRNLLVFRREREWDEVEDMQPVKVGADEPDSTAPALPSANDANEVPEGVKEAPHVGDEDGSKQA</sequence>
<protein>
    <submittedName>
        <fullName evidence="2">DUF4177 domain-containing protein</fullName>
    </submittedName>
</protein>